<dbReference type="InterPro" id="IPR018077">
    <property type="entry name" value="Glyco_hydro_fam25_subgr"/>
</dbReference>
<dbReference type="PANTHER" id="PTHR34135">
    <property type="entry name" value="LYSOZYME"/>
    <property type="match status" value="1"/>
</dbReference>
<accession>A0AAE3FFZ6</accession>
<dbReference type="PANTHER" id="PTHR34135:SF2">
    <property type="entry name" value="LYSOZYME"/>
    <property type="match status" value="1"/>
</dbReference>
<dbReference type="AlphaFoldDB" id="A0AAE3FFZ6"/>
<dbReference type="InterPro" id="IPR008270">
    <property type="entry name" value="Glyco_hydro_25_AS"/>
</dbReference>
<evidence type="ECO:0000313" key="6">
    <source>
        <dbReference type="EMBL" id="MCI5755158.1"/>
    </source>
</evidence>
<comment type="similarity">
    <text evidence="1 4">Belongs to the glycosyl hydrolase 25 family.</text>
</comment>
<dbReference type="SUPFAM" id="SSF51445">
    <property type="entry name" value="(Trans)glycosidases"/>
    <property type="match status" value="1"/>
</dbReference>
<keyword evidence="5" id="KW-0732">Signal</keyword>
<evidence type="ECO:0000313" key="7">
    <source>
        <dbReference type="Proteomes" id="UP001139365"/>
    </source>
</evidence>
<feature type="chain" id="PRO_5041993175" description="Lysozyme" evidence="5">
    <location>
        <begin position="23"/>
        <end position="242"/>
    </location>
</feature>
<gene>
    <name evidence="6" type="ORF">MR241_02550</name>
</gene>
<sequence length="242" mass="26827">MKRRGIAAAVIASCLIIASVSAAALFYTGILKPVNPRKELYPVRGVDVSSYQGKIDWNVIASQGISFAFVKATEGSSLVDPCFASNYGNAAAAGLRVGAYHFFSFDSPAETQADSFIKTVPKTENMLPPVIDVELYGKYLKSPPENTAEIKNQLKILISRLTEEYGMTPIIYTTGKSMRVILENDTLGCDLWIRDILKKPDCDFVFWQYSSRGRLKGFDGSERYIDLNVFHGSAEEFSEYGR</sequence>
<reference evidence="6 7" key="1">
    <citation type="submission" date="2022-03" db="EMBL/GenBank/DDBJ databases">
        <title>Metagenome-assembled genomes from swine fecal metagenomes.</title>
        <authorList>
            <person name="Holman D.B."/>
            <person name="Kommadath A."/>
        </authorList>
    </citation>
    <scope>NUCLEOTIDE SEQUENCE [LARGE SCALE GENOMIC DNA]</scope>
    <source>
        <strain evidence="6">SUG147</strain>
    </source>
</reference>
<dbReference type="SMART" id="SM00641">
    <property type="entry name" value="Glyco_25"/>
    <property type="match status" value="1"/>
</dbReference>
<dbReference type="Pfam" id="PF01183">
    <property type="entry name" value="Glyco_hydro_25"/>
    <property type="match status" value="1"/>
</dbReference>
<dbReference type="GO" id="GO:0003796">
    <property type="term" value="F:lysozyme activity"/>
    <property type="evidence" value="ECO:0007669"/>
    <property type="project" value="UniProtKB-EC"/>
</dbReference>
<dbReference type="EMBL" id="JALEMU010000044">
    <property type="protein sequence ID" value="MCI5755158.1"/>
    <property type="molecule type" value="Genomic_DNA"/>
</dbReference>
<keyword evidence="2 4" id="KW-0378">Hydrolase</keyword>
<dbReference type="PROSITE" id="PS51904">
    <property type="entry name" value="GLYCOSYL_HYDROL_F25_2"/>
    <property type="match status" value="1"/>
</dbReference>
<keyword evidence="3 4" id="KW-0326">Glycosidase</keyword>
<dbReference type="PROSITE" id="PS00953">
    <property type="entry name" value="GLYCOSYL_HYDROL_F25_1"/>
    <property type="match status" value="1"/>
</dbReference>
<proteinExistence type="inferred from homology"/>
<comment type="caution">
    <text evidence="6">The sequence shown here is derived from an EMBL/GenBank/DDBJ whole genome shotgun (WGS) entry which is preliminary data.</text>
</comment>
<feature type="signal peptide" evidence="5">
    <location>
        <begin position="1"/>
        <end position="22"/>
    </location>
</feature>
<dbReference type="Gene3D" id="3.20.20.80">
    <property type="entry name" value="Glycosidases"/>
    <property type="match status" value="1"/>
</dbReference>
<dbReference type="EC" id="3.2.1.17" evidence="4"/>
<comment type="catalytic activity">
    <reaction evidence="4">
        <text>Hydrolysis of (1-&gt;4)-beta-linkages between N-acetylmuramic acid and N-acetyl-D-glucosamine residues in a peptidoglycan and between N-acetyl-D-glucosamine residues in chitodextrins.</text>
        <dbReference type="EC" id="3.2.1.17"/>
    </reaction>
</comment>
<dbReference type="InterPro" id="IPR017853">
    <property type="entry name" value="GH"/>
</dbReference>
<dbReference type="InterPro" id="IPR002053">
    <property type="entry name" value="Glyco_hydro_25"/>
</dbReference>
<evidence type="ECO:0000256" key="1">
    <source>
        <dbReference type="ARBA" id="ARBA00010646"/>
    </source>
</evidence>
<dbReference type="GO" id="GO:0016052">
    <property type="term" value="P:carbohydrate catabolic process"/>
    <property type="evidence" value="ECO:0007669"/>
    <property type="project" value="TreeGrafter"/>
</dbReference>
<protein>
    <recommendedName>
        <fullName evidence="4">Lysozyme</fullName>
        <ecNumber evidence="4">3.2.1.17</ecNumber>
    </recommendedName>
</protein>
<organism evidence="6 7">
    <name type="scientific">Candidatus Colimorpha enterica</name>
    <dbReference type="NCBI Taxonomy" id="3083063"/>
    <lineage>
        <taxon>Bacteria</taxon>
        <taxon>Pseudomonadati</taxon>
        <taxon>Bacteroidota</taxon>
        <taxon>Bacteroidia</taxon>
        <taxon>Bacteroidales</taxon>
        <taxon>Candidatus Colimorpha</taxon>
    </lineage>
</organism>
<evidence type="ECO:0000256" key="4">
    <source>
        <dbReference type="RuleBase" id="RU361176"/>
    </source>
</evidence>
<name>A0AAE3FFZ6_9BACT</name>
<dbReference type="GO" id="GO:0009253">
    <property type="term" value="P:peptidoglycan catabolic process"/>
    <property type="evidence" value="ECO:0007669"/>
    <property type="project" value="InterPro"/>
</dbReference>
<evidence type="ECO:0000256" key="3">
    <source>
        <dbReference type="ARBA" id="ARBA00023295"/>
    </source>
</evidence>
<dbReference type="Proteomes" id="UP001139365">
    <property type="component" value="Unassembled WGS sequence"/>
</dbReference>
<dbReference type="GO" id="GO:0016998">
    <property type="term" value="P:cell wall macromolecule catabolic process"/>
    <property type="evidence" value="ECO:0007669"/>
    <property type="project" value="InterPro"/>
</dbReference>
<evidence type="ECO:0000256" key="2">
    <source>
        <dbReference type="ARBA" id="ARBA00022801"/>
    </source>
</evidence>
<evidence type="ECO:0000256" key="5">
    <source>
        <dbReference type="SAM" id="SignalP"/>
    </source>
</evidence>